<dbReference type="VEuPathDB" id="FungiDB:H257_17568"/>
<feature type="binding site" evidence="6">
    <location>
        <begin position="158"/>
        <end position="166"/>
    </location>
    <ligand>
        <name>ATP</name>
        <dbReference type="ChEBI" id="CHEBI:30616"/>
    </ligand>
</feature>
<reference evidence="8" key="1">
    <citation type="submission" date="2013-12" db="EMBL/GenBank/DDBJ databases">
        <title>The Genome Sequence of Aphanomyces astaci APO3.</title>
        <authorList>
            <consortium name="The Broad Institute Genomics Platform"/>
            <person name="Russ C."/>
            <person name="Tyler B."/>
            <person name="van West P."/>
            <person name="Dieguez-Uribeondo J."/>
            <person name="Young S.K."/>
            <person name="Zeng Q."/>
            <person name="Gargeya S."/>
            <person name="Fitzgerald M."/>
            <person name="Abouelleil A."/>
            <person name="Alvarado L."/>
            <person name="Chapman S.B."/>
            <person name="Gainer-Dewar J."/>
            <person name="Goldberg J."/>
            <person name="Griggs A."/>
            <person name="Gujja S."/>
            <person name="Hansen M."/>
            <person name="Howarth C."/>
            <person name="Imamovic A."/>
            <person name="Ireland A."/>
            <person name="Larimer J."/>
            <person name="McCowan C."/>
            <person name="Murphy C."/>
            <person name="Pearson M."/>
            <person name="Poon T.W."/>
            <person name="Priest M."/>
            <person name="Roberts A."/>
            <person name="Saif S."/>
            <person name="Shea T."/>
            <person name="Sykes S."/>
            <person name="Wortman J."/>
            <person name="Nusbaum C."/>
            <person name="Birren B."/>
        </authorList>
    </citation>
    <scope>NUCLEOTIDE SEQUENCE [LARGE SCALE GENOMIC DNA]</scope>
    <source>
        <strain evidence="8">APO3</strain>
    </source>
</reference>
<dbReference type="GO" id="GO:0005524">
    <property type="term" value="F:ATP binding"/>
    <property type="evidence" value="ECO:0007669"/>
    <property type="project" value="UniProtKB-KW"/>
</dbReference>
<evidence type="ECO:0000313" key="8">
    <source>
        <dbReference type="EMBL" id="ETV65844.1"/>
    </source>
</evidence>
<dbReference type="SUPFAM" id="SSF100950">
    <property type="entry name" value="NagB/RpiA/CoA transferase-like"/>
    <property type="match status" value="1"/>
</dbReference>
<name>W4FG50_APHAT</name>
<feature type="binding site" evidence="6">
    <location>
        <begin position="18"/>
        <end position="22"/>
    </location>
    <ligand>
        <name>ATP</name>
        <dbReference type="ChEBI" id="CHEBI:30616"/>
    </ligand>
</feature>
<comment type="cofactor">
    <cofactor evidence="7">
        <name>Mg(2+)</name>
        <dbReference type="ChEBI" id="CHEBI:18420"/>
    </cofactor>
</comment>
<dbReference type="InterPro" id="IPR002698">
    <property type="entry name" value="FTHF_cligase"/>
</dbReference>
<keyword evidence="3 6" id="KW-0067">ATP-binding</keyword>
<feature type="binding site" evidence="6">
    <location>
        <position position="69"/>
    </location>
    <ligand>
        <name>substrate</name>
    </ligand>
</feature>
<comment type="catalytic activity">
    <reaction evidence="4 7">
        <text>(6S)-5-formyl-5,6,7,8-tetrahydrofolate + ATP = (6R)-5,10-methenyltetrahydrofolate + ADP + phosphate</text>
        <dbReference type="Rhea" id="RHEA:10488"/>
        <dbReference type="ChEBI" id="CHEBI:30616"/>
        <dbReference type="ChEBI" id="CHEBI:43474"/>
        <dbReference type="ChEBI" id="CHEBI:57455"/>
        <dbReference type="ChEBI" id="CHEBI:57457"/>
        <dbReference type="ChEBI" id="CHEBI:456216"/>
        <dbReference type="EC" id="6.3.3.2"/>
    </reaction>
</comment>
<evidence type="ECO:0000256" key="1">
    <source>
        <dbReference type="ARBA" id="ARBA00010638"/>
    </source>
</evidence>
<dbReference type="EC" id="6.3.3.2" evidence="5 7"/>
<dbReference type="InterPro" id="IPR024185">
    <property type="entry name" value="FTHF_cligase-like_sf"/>
</dbReference>
<dbReference type="GO" id="GO:0035999">
    <property type="term" value="P:tetrahydrofolate interconversion"/>
    <property type="evidence" value="ECO:0007669"/>
    <property type="project" value="TreeGrafter"/>
</dbReference>
<keyword evidence="7" id="KW-0479">Metal-binding</keyword>
<dbReference type="GeneID" id="20819564"/>
<evidence type="ECO:0000256" key="6">
    <source>
        <dbReference type="PIRSR" id="PIRSR006806-1"/>
    </source>
</evidence>
<dbReference type="PANTHER" id="PTHR23407">
    <property type="entry name" value="ATPASE INHIBITOR/5-FORMYLTETRAHYDROFOLATE CYCLO-LIGASE"/>
    <property type="match status" value="1"/>
</dbReference>
<evidence type="ECO:0000256" key="4">
    <source>
        <dbReference type="ARBA" id="ARBA00036539"/>
    </source>
</evidence>
<sequence length="221" mass="24236">MTAHTRATATMDGVKALKQVIRKDIDLKLRQYSADEVASASAQLTSHLVQHPAFVQAKSVCAYLPMPNEASTAAIIHEIFAQGKKLYVPKVTGPRSEDMVMLHVTSQRDIDTFPKSKWNIPEPLLDHPNGLPRENALDVTDLDLILVPGVAFDAHCNRLGHGKGYYDCFFERYASKCRGALPPTLGIALPEQVIDQVPTSAHDKALDGLVTPRGVLSRFTP</sequence>
<feature type="binding site" evidence="6">
    <location>
        <position position="64"/>
    </location>
    <ligand>
        <name>substrate</name>
    </ligand>
</feature>
<proteinExistence type="inferred from homology"/>
<accession>W4FG50</accession>
<evidence type="ECO:0000256" key="7">
    <source>
        <dbReference type="RuleBase" id="RU361279"/>
    </source>
</evidence>
<dbReference type="GO" id="GO:0005739">
    <property type="term" value="C:mitochondrion"/>
    <property type="evidence" value="ECO:0007669"/>
    <property type="project" value="TreeGrafter"/>
</dbReference>
<gene>
    <name evidence="8" type="ORF">H257_17568</name>
</gene>
<comment type="similarity">
    <text evidence="1 7">Belongs to the 5-formyltetrahydrofolate cyclo-ligase family.</text>
</comment>
<dbReference type="GO" id="GO:0009396">
    <property type="term" value="P:folic acid-containing compound biosynthetic process"/>
    <property type="evidence" value="ECO:0007669"/>
    <property type="project" value="TreeGrafter"/>
</dbReference>
<dbReference type="PANTHER" id="PTHR23407:SF1">
    <property type="entry name" value="5-FORMYLTETRAHYDROFOLATE CYCLO-LIGASE"/>
    <property type="match status" value="1"/>
</dbReference>
<keyword evidence="7" id="KW-0460">Magnesium</keyword>
<dbReference type="Gene3D" id="3.40.50.10420">
    <property type="entry name" value="NagB/RpiA/CoA transferase-like"/>
    <property type="match status" value="1"/>
</dbReference>
<keyword evidence="8" id="KW-0436">Ligase</keyword>
<organism evidence="8">
    <name type="scientific">Aphanomyces astaci</name>
    <name type="common">Crayfish plague agent</name>
    <dbReference type="NCBI Taxonomy" id="112090"/>
    <lineage>
        <taxon>Eukaryota</taxon>
        <taxon>Sar</taxon>
        <taxon>Stramenopiles</taxon>
        <taxon>Oomycota</taxon>
        <taxon>Saprolegniomycetes</taxon>
        <taxon>Saprolegniales</taxon>
        <taxon>Verrucalvaceae</taxon>
        <taxon>Aphanomyces</taxon>
    </lineage>
</organism>
<protein>
    <recommendedName>
        <fullName evidence="5 7">5-formyltetrahydrofolate cyclo-ligase</fullName>
        <ecNumber evidence="5 7">6.3.3.2</ecNumber>
    </recommendedName>
</protein>
<dbReference type="InterPro" id="IPR037171">
    <property type="entry name" value="NagB/RpiA_transferase-like"/>
</dbReference>
<dbReference type="OrthoDB" id="2015992at2759"/>
<dbReference type="AlphaFoldDB" id="W4FG50"/>
<dbReference type="PIRSF" id="PIRSF006806">
    <property type="entry name" value="FTHF_cligase"/>
    <property type="match status" value="1"/>
</dbReference>
<evidence type="ECO:0000256" key="3">
    <source>
        <dbReference type="ARBA" id="ARBA00022840"/>
    </source>
</evidence>
<dbReference type="RefSeq" id="XP_009844707.1">
    <property type="nucleotide sequence ID" value="XM_009846405.1"/>
</dbReference>
<dbReference type="Pfam" id="PF01812">
    <property type="entry name" value="5-FTHF_cyc-lig"/>
    <property type="match status" value="1"/>
</dbReference>
<dbReference type="GO" id="GO:0030272">
    <property type="term" value="F:5-formyltetrahydrofolate cyclo-ligase activity"/>
    <property type="evidence" value="ECO:0007669"/>
    <property type="project" value="UniProtKB-EC"/>
</dbReference>
<evidence type="ECO:0000256" key="5">
    <source>
        <dbReference type="ARBA" id="ARBA00038966"/>
    </source>
</evidence>
<dbReference type="EMBL" id="KI913223">
    <property type="protein sequence ID" value="ETV65844.1"/>
    <property type="molecule type" value="Genomic_DNA"/>
</dbReference>
<dbReference type="STRING" id="112090.W4FG50"/>
<keyword evidence="2 6" id="KW-0547">Nucleotide-binding</keyword>
<dbReference type="GO" id="GO:0046872">
    <property type="term" value="F:metal ion binding"/>
    <property type="evidence" value="ECO:0007669"/>
    <property type="project" value="UniProtKB-KW"/>
</dbReference>
<evidence type="ECO:0000256" key="2">
    <source>
        <dbReference type="ARBA" id="ARBA00022741"/>
    </source>
</evidence>
<dbReference type="NCBIfam" id="TIGR02727">
    <property type="entry name" value="MTHFS_bact"/>
    <property type="match status" value="1"/>
</dbReference>